<dbReference type="Pfam" id="PF00589">
    <property type="entry name" value="Phage_integrase"/>
    <property type="match status" value="1"/>
</dbReference>
<dbReference type="InterPro" id="IPR002104">
    <property type="entry name" value="Integrase_catalytic"/>
</dbReference>
<dbReference type="InterPro" id="IPR011010">
    <property type="entry name" value="DNA_brk_join_enz"/>
</dbReference>
<dbReference type="InterPro" id="IPR013762">
    <property type="entry name" value="Integrase-like_cat_sf"/>
</dbReference>
<gene>
    <name evidence="3" type="ORF">ABM479_07175</name>
</gene>
<dbReference type="AlphaFoldDB" id="A0AAU7RVP8"/>
<proteinExistence type="predicted"/>
<dbReference type="Gene3D" id="1.10.443.10">
    <property type="entry name" value="Intergrase catalytic core"/>
    <property type="match status" value="1"/>
</dbReference>
<keyword evidence="1" id="KW-0233">DNA recombination</keyword>
<name>A0AAU7RVP8_9HYPH</name>
<protein>
    <submittedName>
        <fullName evidence="3">Tyrosine-type recombinase/integrase</fullName>
    </submittedName>
</protein>
<dbReference type="SUPFAM" id="SSF56349">
    <property type="entry name" value="DNA breaking-rejoining enzymes"/>
    <property type="match status" value="1"/>
</dbReference>
<dbReference type="GO" id="GO:0003677">
    <property type="term" value="F:DNA binding"/>
    <property type="evidence" value="ECO:0007669"/>
    <property type="project" value="InterPro"/>
</dbReference>
<dbReference type="PROSITE" id="PS51898">
    <property type="entry name" value="TYR_RECOMBINASE"/>
    <property type="match status" value="1"/>
</dbReference>
<dbReference type="GO" id="GO:0015074">
    <property type="term" value="P:DNA integration"/>
    <property type="evidence" value="ECO:0007669"/>
    <property type="project" value="InterPro"/>
</dbReference>
<dbReference type="RefSeq" id="WP_349958273.1">
    <property type="nucleotide sequence ID" value="NZ_CP157960.1"/>
</dbReference>
<evidence type="ECO:0000256" key="1">
    <source>
        <dbReference type="ARBA" id="ARBA00023172"/>
    </source>
</evidence>
<accession>A0AAU7RVP8</accession>
<feature type="domain" description="Tyr recombinase" evidence="2">
    <location>
        <begin position="1"/>
        <end position="67"/>
    </location>
</feature>
<sequence>MSGQGRLGKTSLPLIRFHGLRHTHASQMLAAGVHPKVASERLGHSTIGITLDLYSPVMPGMQADAAEQVDAALQVAISASRKTK</sequence>
<organism evidence="3">
    <name type="scientific">Rhizobium sp. ZPR3</name>
    <dbReference type="NCBI Taxonomy" id="3158967"/>
    <lineage>
        <taxon>Bacteria</taxon>
        <taxon>Pseudomonadati</taxon>
        <taxon>Pseudomonadota</taxon>
        <taxon>Alphaproteobacteria</taxon>
        <taxon>Hyphomicrobiales</taxon>
        <taxon>Rhizobiaceae</taxon>
        <taxon>Rhizobium/Agrobacterium group</taxon>
        <taxon>Rhizobium</taxon>
    </lineage>
</organism>
<evidence type="ECO:0000313" key="3">
    <source>
        <dbReference type="EMBL" id="XBT94225.1"/>
    </source>
</evidence>
<dbReference type="GO" id="GO:0006310">
    <property type="term" value="P:DNA recombination"/>
    <property type="evidence" value="ECO:0007669"/>
    <property type="project" value="UniProtKB-KW"/>
</dbReference>
<dbReference type="EMBL" id="CP157960">
    <property type="protein sequence ID" value="XBT94225.1"/>
    <property type="molecule type" value="Genomic_DNA"/>
</dbReference>
<evidence type="ECO:0000259" key="2">
    <source>
        <dbReference type="PROSITE" id="PS51898"/>
    </source>
</evidence>
<reference evidence="3" key="1">
    <citation type="submission" date="2024-06" db="EMBL/GenBank/DDBJ databases">
        <authorList>
            <person name="Li T."/>
            <person name="Gao R."/>
        </authorList>
    </citation>
    <scope>NUCLEOTIDE SEQUENCE</scope>
    <source>
        <strain evidence="3">ZPR3</strain>
    </source>
</reference>